<dbReference type="InterPro" id="IPR014756">
    <property type="entry name" value="Ig_E-set"/>
</dbReference>
<evidence type="ECO:0008006" key="3">
    <source>
        <dbReference type="Google" id="ProtNLM"/>
    </source>
</evidence>
<protein>
    <recommendedName>
        <fullName evidence="3">Glycogen recognition site of AMP-activated protein kinase</fullName>
    </recommendedName>
</protein>
<evidence type="ECO:0000313" key="2">
    <source>
        <dbReference type="Proteomes" id="UP000236721"/>
    </source>
</evidence>
<dbReference type="EMBL" id="FNVG01000002">
    <property type="protein sequence ID" value="SEF59563.1"/>
    <property type="molecule type" value="Genomic_DNA"/>
</dbReference>
<dbReference type="AlphaFoldDB" id="A0A1H5T9Q8"/>
<dbReference type="Proteomes" id="UP000236721">
    <property type="component" value="Unassembled WGS sequence"/>
</dbReference>
<dbReference type="OrthoDB" id="5451596at2"/>
<dbReference type="SUPFAM" id="SSF81296">
    <property type="entry name" value="E set domains"/>
    <property type="match status" value="1"/>
</dbReference>
<organism evidence="1 2">
    <name type="scientific">Vibrio hangzhouensis</name>
    <dbReference type="NCBI Taxonomy" id="462991"/>
    <lineage>
        <taxon>Bacteria</taxon>
        <taxon>Pseudomonadati</taxon>
        <taxon>Pseudomonadota</taxon>
        <taxon>Gammaproteobacteria</taxon>
        <taxon>Vibrionales</taxon>
        <taxon>Vibrionaceae</taxon>
        <taxon>Vibrio</taxon>
    </lineage>
</organism>
<sequence length="102" mass="11902">MINKRFFKTKDEVEVTFELDGKDVQSAVLMAEFHNWEPVPMKKVAKTKSFKYKTRLPKNAEFQFRYLVNDTVWVNDAEADQYVPNDFGADNCIVKTNEVCEA</sequence>
<reference evidence="2" key="1">
    <citation type="submission" date="2016-10" db="EMBL/GenBank/DDBJ databases">
        <authorList>
            <person name="Varghese N."/>
            <person name="Submissions S."/>
        </authorList>
    </citation>
    <scope>NUCLEOTIDE SEQUENCE [LARGE SCALE GENOMIC DNA]</scope>
    <source>
        <strain evidence="2">CGMCC 1.7062</strain>
    </source>
</reference>
<dbReference type="RefSeq" id="WP_103878783.1">
    <property type="nucleotide sequence ID" value="NZ_FNVG01000002.1"/>
</dbReference>
<keyword evidence="2" id="KW-1185">Reference proteome</keyword>
<proteinExistence type="predicted"/>
<evidence type="ECO:0000313" key="1">
    <source>
        <dbReference type="EMBL" id="SEF59563.1"/>
    </source>
</evidence>
<gene>
    <name evidence="1" type="ORF">SAMN04488244_102178</name>
</gene>
<dbReference type="Gene3D" id="2.60.40.10">
    <property type="entry name" value="Immunoglobulins"/>
    <property type="match status" value="1"/>
</dbReference>
<dbReference type="InterPro" id="IPR013783">
    <property type="entry name" value="Ig-like_fold"/>
</dbReference>
<accession>A0A1H5T9Q8</accession>
<name>A0A1H5T9Q8_9VIBR</name>
<dbReference type="CDD" id="cd07184">
    <property type="entry name" value="E_set_Isoamylase_like_N"/>
    <property type="match status" value="1"/>
</dbReference>